<dbReference type="EMBL" id="FNYS01000001">
    <property type="protein sequence ID" value="SEI52324.1"/>
    <property type="molecule type" value="Genomic_DNA"/>
</dbReference>
<feature type="chain" id="PRO_5010364243" description="DUF4136 domain-containing protein" evidence="1">
    <location>
        <begin position="21"/>
        <end position="160"/>
    </location>
</feature>
<protein>
    <recommendedName>
        <fullName evidence="4">DUF4136 domain-containing protein</fullName>
    </recommendedName>
</protein>
<dbReference type="AlphaFoldDB" id="A0A1H6RG82"/>
<proteinExistence type="predicted"/>
<reference evidence="2 3" key="1">
    <citation type="submission" date="2016-10" db="EMBL/GenBank/DDBJ databases">
        <authorList>
            <person name="de Groot N.N."/>
        </authorList>
    </citation>
    <scope>NUCLEOTIDE SEQUENCE [LARGE SCALE GENOMIC DNA]</scope>
    <source>
        <strain evidence="2 3">DSM 23048</strain>
    </source>
</reference>
<dbReference type="GeneID" id="82255578"/>
<feature type="signal peptide" evidence="1">
    <location>
        <begin position="1"/>
        <end position="20"/>
    </location>
</feature>
<evidence type="ECO:0000313" key="3">
    <source>
        <dbReference type="Proteomes" id="UP000183077"/>
    </source>
</evidence>
<accession>A0A1H6RG82</accession>
<sequence length="160" mass="18631">MKKYLLFLIAILSVSLTSCSSDDDYCGNDFYRSKQLAPVYAFHPNDFRVYGLKGERFTVIKSEQEFQERVRGAQYYKGVIDFRYDELIIGQTYATGFNSIIDITPMYRESCGYGGENLLEVEINVNRGNLYTDFIVYHTVVPRTKSDRYSVLPTVRYRSR</sequence>
<evidence type="ECO:0000313" key="2">
    <source>
        <dbReference type="EMBL" id="SEI52324.1"/>
    </source>
</evidence>
<keyword evidence="1" id="KW-0732">Signal</keyword>
<evidence type="ECO:0008006" key="4">
    <source>
        <dbReference type="Google" id="ProtNLM"/>
    </source>
</evidence>
<organism evidence="2 3">
    <name type="scientific">Myroides marinus</name>
    <dbReference type="NCBI Taxonomy" id="703342"/>
    <lineage>
        <taxon>Bacteria</taxon>
        <taxon>Pseudomonadati</taxon>
        <taxon>Bacteroidota</taxon>
        <taxon>Flavobacteriia</taxon>
        <taxon>Flavobacteriales</taxon>
        <taxon>Flavobacteriaceae</taxon>
        <taxon>Myroides</taxon>
    </lineage>
</organism>
<dbReference type="PROSITE" id="PS51257">
    <property type="entry name" value="PROKAR_LIPOPROTEIN"/>
    <property type="match status" value="1"/>
</dbReference>
<name>A0A1H6RG82_9FLAO</name>
<dbReference type="Proteomes" id="UP000183077">
    <property type="component" value="Unassembled WGS sequence"/>
</dbReference>
<gene>
    <name evidence="2" type="ORF">SAMN04488018_101349</name>
</gene>
<dbReference type="RefSeq" id="WP_063175124.1">
    <property type="nucleotide sequence ID" value="NZ_FNYS01000001.1"/>
</dbReference>
<evidence type="ECO:0000256" key="1">
    <source>
        <dbReference type="SAM" id="SignalP"/>
    </source>
</evidence>